<reference evidence="3" key="2">
    <citation type="submission" date="2022-01" db="EMBL/GenBank/DDBJ databases">
        <authorList>
            <person name="Yamashiro T."/>
            <person name="Shiraishi A."/>
            <person name="Satake H."/>
            <person name="Nakayama K."/>
        </authorList>
    </citation>
    <scope>NUCLEOTIDE SEQUENCE</scope>
</reference>
<evidence type="ECO:0000313" key="2">
    <source>
        <dbReference type="EMBL" id="GJT40710.1"/>
    </source>
</evidence>
<reference evidence="3" key="1">
    <citation type="journal article" date="2022" name="Int. J. Mol. Sci.">
        <title>Draft Genome of Tanacetum Coccineum: Genomic Comparison of Closely Related Tanacetum-Family Plants.</title>
        <authorList>
            <person name="Yamashiro T."/>
            <person name="Shiraishi A."/>
            <person name="Nakayama K."/>
            <person name="Satake H."/>
        </authorList>
    </citation>
    <scope>NUCLEOTIDE SEQUENCE</scope>
</reference>
<dbReference type="Proteomes" id="UP001151760">
    <property type="component" value="Unassembled WGS sequence"/>
</dbReference>
<comment type="caution">
    <text evidence="3">The sequence shown here is derived from an EMBL/GenBank/DDBJ whole genome shotgun (WGS) entry which is preliminary data.</text>
</comment>
<proteinExistence type="predicted"/>
<keyword evidence="4" id="KW-1185">Reference proteome</keyword>
<dbReference type="EMBL" id="BQNB010015498">
    <property type="protein sequence ID" value="GJT40710.1"/>
    <property type="molecule type" value="Genomic_DNA"/>
</dbReference>
<evidence type="ECO:0000313" key="1">
    <source>
        <dbReference type="EMBL" id="GJS94060.1"/>
    </source>
</evidence>
<gene>
    <name evidence="1" type="ORF">Tco_0801028</name>
    <name evidence="2" type="ORF">Tco_0940575</name>
    <name evidence="3" type="ORF">Tco_1079019</name>
</gene>
<evidence type="ECO:0000313" key="3">
    <source>
        <dbReference type="EMBL" id="GJT90174.1"/>
    </source>
</evidence>
<protein>
    <submittedName>
        <fullName evidence="3">Uncharacterized protein</fullName>
    </submittedName>
</protein>
<name>A0ABQ5HQT0_9ASTR</name>
<sequence>MRLLALGKPCVSNCLAVCYVVKPFRTTTSDAETTSDGQLNDNEWLLYRLVPSHVVLPSLGTLVVFGLVRPTRWLRSKVTRGNNEWLLRKPILRSSVIVVMALWNTADRHLLQATVGHKWEKSYAIIGASNLFGDSKCSMR</sequence>
<dbReference type="EMBL" id="BQNB010011702">
    <property type="protein sequence ID" value="GJS94060.1"/>
    <property type="molecule type" value="Genomic_DNA"/>
</dbReference>
<dbReference type="EMBL" id="BQNB010019898">
    <property type="protein sequence ID" value="GJT90174.1"/>
    <property type="molecule type" value="Genomic_DNA"/>
</dbReference>
<organism evidence="3 4">
    <name type="scientific">Tanacetum coccineum</name>
    <dbReference type="NCBI Taxonomy" id="301880"/>
    <lineage>
        <taxon>Eukaryota</taxon>
        <taxon>Viridiplantae</taxon>
        <taxon>Streptophyta</taxon>
        <taxon>Embryophyta</taxon>
        <taxon>Tracheophyta</taxon>
        <taxon>Spermatophyta</taxon>
        <taxon>Magnoliopsida</taxon>
        <taxon>eudicotyledons</taxon>
        <taxon>Gunneridae</taxon>
        <taxon>Pentapetalae</taxon>
        <taxon>asterids</taxon>
        <taxon>campanulids</taxon>
        <taxon>Asterales</taxon>
        <taxon>Asteraceae</taxon>
        <taxon>Asteroideae</taxon>
        <taxon>Anthemideae</taxon>
        <taxon>Anthemidinae</taxon>
        <taxon>Tanacetum</taxon>
    </lineage>
</organism>
<evidence type="ECO:0000313" key="4">
    <source>
        <dbReference type="Proteomes" id="UP001151760"/>
    </source>
</evidence>
<accession>A0ABQ5HQT0</accession>